<protein>
    <recommendedName>
        <fullName evidence="4">QLQ domain-containing protein</fullName>
    </recommendedName>
</protein>
<dbReference type="AlphaFoldDB" id="A0A4S4E6J4"/>
<accession>A0A4S4E6J4</accession>
<dbReference type="Proteomes" id="UP000306102">
    <property type="component" value="Unassembled WGS sequence"/>
</dbReference>
<proteinExistence type="predicted"/>
<sequence>MLCCSSNKMAAPPNAELEAAKFLHELIQESTDEPTKLARKLYVILQHMRSNGKENSMPYQVISRIDFLICSSSLSGSYLLISSFRAMETVINQHSIDMEALNSSHLPLSGGTHMGDSSSTQFAGFSDHLGAMETVINQHSIDMEALNSSHLPLSGGTHMGDSSSTQFAGSSQTAAIAKDSKAGMSESEVANSHPSSRPPVGPSSAGHDIYQGSVSHLGTKSLDDESPSSFDTRSANSQSQERHDTSNRDKANQNDGKMASSKRKRADSSSTAEPHIDNPQHVDTGNLHARKGKLVNKVKPPGSLSVKGSKHSHFNLVQGSGQMEHIPTLPSSMSSTNITNSISQAANSEFPEEIEVSSSALGLQHGGSRLSTLDILSSRGLWNHNMTEFPLEKSQVSRFPSNAGSGNSTAEILMHQSNAPVGSSASGKVHGAAPGSSGSYPPVEQGIMSPMHFSSASYDNLGLVVNASKERIKEPCSALPSVEHDGGTSNVLANANKMVQSGIPGNIMEMNMLRSAASSDTGKSSTSLAPVPFKEQHLKQLRAQCLIFLAFRNGLMPKKLHLEIALGNFLQKEDAPQKGLIDHKGKELSIKDPNNIPQDTMPLGRPNNVRKTERVARPSSTGLLPKANFSREAACRLNTKKANDGLANTYQFPVIDEFP</sequence>
<feature type="compositionally biased region" description="Polar residues" evidence="1">
    <location>
        <begin position="160"/>
        <end position="174"/>
    </location>
</feature>
<feature type="region of interest" description="Disordered" evidence="1">
    <location>
        <begin position="419"/>
        <end position="441"/>
    </location>
</feature>
<evidence type="ECO:0000256" key="1">
    <source>
        <dbReference type="SAM" id="MobiDB-lite"/>
    </source>
</evidence>
<evidence type="ECO:0000313" key="3">
    <source>
        <dbReference type="Proteomes" id="UP000306102"/>
    </source>
</evidence>
<keyword evidence="3" id="KW-1185">Reference proteome</keyword>
<organism evidence="2 3">
    <name type="scientific">Camellia sinensis var. sinensis</name>
    <name type="common">China tea</name>
    <dbReference type="NCBI Taxonomy" id="542762"/>
    <lineage>
        <taxon>Eukaryota</taxon>
        <taxon>Viridiplantae</taxon>
        <taxon>Streptophyta</taxon>
        <taxon>Embryophyta</taxon>
        <taxon>Tracheophyta</taxon>
        <taxon>Spermatophyta</taxon>
        <taxon>Magnoliopsida</taxon>
        <taxon>eudicotyledons</taxon>
        <taxon>Gunneridae</taxon>
        <taxon>Pentapetalae</taxon>
        <taxon>asterids</taxon>
        <taxon>Ericales</taxon>
        <taxon>Theaceae</taxon>
        <taxon>Camellia</taxon>
    </lineage>
</organism>
<evidence type="ECO:0000313" key="2">
    <source>
        <dbReference type="EMBL" id="THG10966.1"/>
    </source>
</evidence>
<reference evidence="2 3" key="1">
    <citation type="journal article" date="2018" name="Proc. Natl. Acad. Sci. U.S.A.">
        <title>Draft genome sequence of Camellia sinensis var. sinensis provides insights into the evolution of the tea genome and tea quality.</title>
        <authorList>
            <person name="Wei C."/>
            <person name="Yang H."/>
            <person name="Wang S."/>
            <person name="Zhao J."/>
            <person name="Liu C."/>
            <person name="Gao L."/>
            <person name="Xia E."/>
            <person name="Lu Y."/>
            <person name="Tai Y."/>
            <person name="She G."/>
            <person name="Sun J."/>
            <person name="Cao H."/>
            <person name="Tong W."/>
            <person name="Gao Q."/>
            <person name="Li Y."/>
            <person name="Deng W."/>
            <person name="Jiang X."/>
            <person name="Wang W."/>
            <person name="Chen Q."/>
            <person name="Zhang S."/>
            <person name="Li H."/>
            <person name="Wu J."/>
            <person name="Wang P."/>
            <person name="Li P."/>
            <person name="Shi C."/>
            <person name="Zheng F."/>
            <person name="Jian J."/>
            <person name="Huang B."/>
            <person name="Shan D."/>
            <person name="Shi M."/>
            <person name="Fang C."/>
            <person name="Yue Y."/>
            <person name="Li F."/>
            <person name="Li D."/>
            <person name="Wei S."/>
            <person name="Han B."/>
            <person name="Jiang C."/>
            <person name="Yin Y."/>
            <person name="Xia T."/>
            <person name="Zhang Z."/>
            <person name="Bennetzen J.L."/>
            <person name="Zhao S."/>
            <person name="Wan X."/>
        </authorList>
    </citation>
    <scope>NUCLEOTIDE SEQUENCE [LARGE SCALE GENOMIC DNA]</scope>
    <source>
        <strain evidence="3">cv. Shuchazao</strain>
        <tissue evidence="2">Leaf</tissue>
    </source>
</reference>
<gene>
    <name evidence="2" type="ORF">TEA_003774</name>
</gene>
<name>A0A4S4E6J4_CAMSN</name>
<evidence type="ECO:0008006" key="4">
    <source>
        <dbReference type="Google" id="ProtNLM"/>
    </source>
</evidence>
<comment type="caution">
    <text evidence="2">The sequence shown here is derived from an EMBL/GenBank/DDBJ whole genome shotgun (WGS) entry which is preliminary data.</text>
</comment>
<dbReference type="EMBL" id="SDRB02007568">
    <property type="protein sequence ID" value="THG10966.1"/>
    <property type="molecule type" value="Genomic_DNA"/>
</dbReference>
<dbReference type="STRING" id="542762.A0A4S4E6J4"/>
<feature type="compositionally biased region" description="Polar residues" evidence="1">
    <location>
        <begin position="227"/>
        <end position="239"/>
    </location>
</feature>
<feature type="region of interest" description="Disordered" evidence="1">
    <location>
        <begin position="152"/>
        <end position="286"/>
    </location>
</feature>
<feature type="compositionally biased region" description="Basic and acidic residues" evidence="1">
    <location>
        <begin position="240"/>
        <end position="252"/>
    </location>
</feature>